<comment type="similarity">
    <text evidence="2 5">Belongs to the band 7/mec-2 family. Flotillin subfamily.</text>
</comment>
<dbReference type="InterPro" id="IPR036013">
    <property type="entry name" value="Band_7/SPFH_dom_sf"/>
</dbReference>
<dbReference type="SUPFAM" id="SSF117892">
    <property type="entry name" value="Band 7/SPFH domain"/>
    <property type="match status" value="1"/>
</dbReference>
<dbReference type="CDD" id="cd03399">
    <property type="entry name" value="SPFH_flotillin"/>
    <property type="match status" value="1"/>
</dbReference>
<dbReference type="Gene3D" id="3.30.479.30">
    <property type="entry name" value="Band 7 domain"/>
    <property type="match status" value="1"/>
</dbReference>
<protein>
    <recommendedName>
        <fullName evidence="7">Band 7 domain-containing protein</fullName>
    </recommendedName>
</protein>
<keyword evidence="3" id="KW-1003">Cell membrane</keyword>
<dbReference type="STRING" id="1043004.A0A074WJQ9"/>
<dbReference type="PANTHER" id="PTHR13806:SF31">
    <property type="entry name" value="FLOTILLIN-LIKE PROTEIN 1-RELATED"/>
    <property type="match status" value="1"/>
</dbReference>
<dbReference type="PANTHER" id="PTHR13806">
    <property type="entry name" value="FLOTILLIN-RELATED"/>
    <property type="match status" value="1"/>
</dbReference>
<keyword evidence="4" id="KW-0472">Membrane</keyword>
<dbReference type="GeneID" id="25415152"/>
<evidence type="ECO:0000259" key="7">
    <source>
        <dbReference type="Pfam" id="PF01145"/>
    </source>
</evidence>
<organism evidence="8 9">
    <name type="scientific">Aureobasidium namibiae CBS 147.97</name>
    <dbReference type="NCBI Taxonomy" id="1043004"/>
    <lineage>
        <taxon>Eukaryota</taxon>
        <taxon>Fungi</taxon>
        <taxon>Dikarya</taxon>
        <taxon>Ascomycota</taxon>
        <taxon>Pezizomycotina</taxon>
        <taxon>Dothideomycetes</taxon>
        <taxon>Dothideomycetidae</taxon>
        <taxon>Dothideales</taxon>
        <taxon>Saccotheciaceae</taxon>
        <taxon>Aureobasidium</taxon>
    </lineage>
</organism>
<dbReference type="HOGENOM" id="CLU_030844_1_1_1"/>
<evidence type="ECO:0000256" key="6">
    <source>
        <dbReference type="SAM" id="Coils"/>
    </source>
</evidence>
<dbReference type="OrthoDB" id="6080404at2759"/>
<dbReference type="GO" id="GO:0005886">
    <property type="term" value="C:plasma membrane"/>
    <property type="evidence" value="ECO:0007669"/>
    <property type="project" value="UniProtKB-SubCell"/>
</dbReference>
<dbReference type="Proteomes" id="UP000027730">
    <property type="component" value="Unassembled WGS sequence"/>
</dbReference>
<dbReference type="EMBL" id="KL584709">
    <property type="protein sequence ID" value="KEQ73308.1"/>
    <property type="molecule type" value="Genomic_DNA"/>
</dbReference>
<reference evidence="8 9" key="1">
    <citation type="journal article" date="2014" name="BMC Genomics">
        <title>Genome sequencing of four Aureobasidium pullulans varieties: biotechnological potential, stress tolerance, and description of new species.</title>
        <authorList>
            <person name="Gostin Ar C."/>
            <person name="Ohm R.A."/>
            <person name="Kogej T."/>
            <person name="Sonjak S."/>
            <person name="Turk M."/>
            <person name="Zajc J."/>
            <person name="Zalar P."/>
            <person name="Grube M."/>
            <person name="Sun H."/>
            <person name="Han J."/>
            <person name="Sharma A."/>
            <person name="Chiniquy J."/>
            <person name="Ngan C.Y."/>
            <person name="Lipzen A."/>
            <person name="Barry K."/>
            <person name="Grigoriev I.V."/>
            <person name="Gunde-Cimerman N."/>
        </authorList>
    </citation>
    <scope>NUCLEOTIDE SEQUENCE [LARGE SCALE GENOMIC DNA]</scope>
    <source>
        <strain evidence="8 9">CBS 147.97</strain>
    </source>
</reference>
<evidence type="ECO:0000256" key="3">
    <source>
        <dbReference type="ARBA" id="ARBA00022475"/>
    </source>
</evidence>
<feature type="coiled-coil region" evidence="6">
    <location>
        <begin position="211"/>
        <end position="238"/>
    </location>
</feature>
<evidence type="ECO:0000256" key="5">
    <source>
        <dbReference type="RuleBase" id="RU366054"/>
    </source>
</evidence>
<dbReference type="InterPro" id="IPR001107">
    <property type="entry name" value="Band_7"/>
</dbReference>
<dbReference type="RefSeq" id="XP_013427690.1">
    <property type="nucleotide sequence ID" value="XM_013572236.1"/>
</dbReference>
<dbReference type="AlphaFoldDB" id="A0A074WJQ9"/>
<dbReference type="Pfam" id="PF01145">
    <property type="entry name" value="Band_7"/>
    <property type="match status" value="1"/>
</dbReference>
<evidence type="ECO:0000256" key="2">
    <source>
        <dbReference type="ARBA" id="ARBA00007161"/>
    </source>
</evidence>
<dbReference type="InterPro" id="IPR027705">
    <property type="entry name" value="Flotillin_fam"/>
</dbReference>
<evidence type="ECO:0000256" key="1">
    <source>
        <dbReference type="ARBA" id="ARBA00004236"/>
    </source>
</evidence>
<feature type="domain" description="Band 7" evidence="7">
    <location>
        <begin position="7"/>
        <end position="190"/>
    </location>
</feature>
<keyword evidence="9" id="KW-1185">Reference proteome</keyword>
<evidence type="ECO:0000313" key="8">
    <source>
        <dbReference type="EMBL" id="KEQ73308.1"/>
    </source>
</evidence>
<sequence>MVWGYHVAEPNSYLVITGAGVKGLKLTKKAMVFPFQKVTKMSVTPFHFTTDLQAMTSEKLQVCLPAVFTIGPKDEQESLVKYAGLMTDSASHAGVANREHIQAIIMGIVEGETRSVVSNITMKELFEKRALYRTKVVEHVQTELTQFGLHIYNASIKELRDMPGSQYFEFQSQKAHTGAMNQAKVDVAHARMQGEIGEAENLGRTKQEIAKINANTAVQETERKIEKAMADSRFKSQEIDIERKLNIERIQAERAAELKDADLQKGVQESKALMELERMRATTVTKAKVAKESAAQEADAQLYKARQNAEAIAFQQSKTADLELYTTEKQAEGHYQRKQRETEAKFLQDSKAADASLYRKQQDALGDFELKKAEAEALYVRHEREAAGIKQLASAYEVLSKVLGGPQGVRDWMMLQNNIPVQLAKANAEAIRGLQPKINVWTTGAQDAATGVDSFAPIKNIMQSLPPLFSTIQDQTGMMPPTWLAQMPGNGHGRTDSATELPPALEKYKGINGS</sequence>
<comment type="subcellular location">
    <subcellularLocation>
        <location evidence="1">Cell membrane</location>
    </subcellularLocation>
</comment>
<proteinExistence type="inferred from homology"/>
<evidence type="ECO:0000313" key="9">
    <source>
        <dbReference type="Proteomes" id="UP000027730"/>
    </source>
</evidence>
<evidence type="ECO:0000256" key="4">
    <source>
        <dbReference type="ARBA" id="ARBA00023136"/>
    </source>
</evidence>
<keyword evidence="6" id="KW-0175">Coiled coil</keyword>
<gene>
    <name evidence="8" type="ORF">M436DRAFT_72626</name>
</gene>
<accession>A0A074WJQ9</accession>
<name>A0A074WJQ9_9PEZI</name>